<evidence type="ECO:0000313" key="1">
    <source>
        <dbReference type="EMBL" id="MDQ0893453.1"/>
    </source>
</evidence>
<dbReference type="EMBL" id="JAUSYY010000001">
    <property type="protein sequence ID" value="MDQ0893453.1"/>
    <property type="molecule type" value="Genomic_DNA"/>
</dbReference>
<proteinExistence type="predicted"/>
<dbReference type="RefSeq" id="WP_307039889.1">
    <property type="nucleotide sequence ID" value="NZ_JAUSYY010000001.1"/>
</dbReference>
<reference evidence="1 2" key="1">
    <citation type="submission" date="2023-07" db="EMBL/GenBank/DDBJ databases">
        <title>Comparative genomics of wheat-associated soil bacteria to identify genetic determinants of phenazine resistance.</title>
        <authorList>
            <person name="Mouncey N."/>
        </authorList>
    </citation>
    <scope>NUCLEOTIDE SEQUENCE [LARGE SCALE GENOMIC DNA]</scope>
    <source>
        <strain evidence="1 2">V3I3</strain>
    </source>
</reference>
<keyword evidence="2" id="KW-1185">Reference proteome</keyword>
<accession>A0ABU0R5V9</accession>
<dbReference type="Gene3D" id="3.40.710.10">
    <property type="entry name" value="DD-peptidase/beta-lactamase superfamily"/>
    <property type="match status" value="1"/>
</dbReference>
<dbReference type="InterPro" id="IPR012338">
    <property type="entry name" value="Beta-lactam/transpept-like"/>
</dbReference>
<name>A0ABU0R5V9_9MICO</name>
<sequence length="95" mass="10087">MRPQRLVSGELLDPAMQAERMEFVTSGALPYGLGISDFNGLVGHNGQISGYQTQATVRAADGTVIVVLTNVTQAPDLQYPATTLSELISRAIPAE</sequence>
<dbReference type="Proteomes" id="UP001239083">
    <property type="component" value="Unassembled WGS sequence"/>
</dbReference>
<evidence type="ECO:0008006" key="3">
    <source>
        <dbReference type="Google" id="ProtNLM"/>
    </source>
</evidence>
<comment type="caution">
    <text evidence="1">The sequence shown here is derived from an EMBL/GenBank/DDBJ whole genome shotgun (WGS) entry which is preliminary data.</text>
</comment>
<organism evidence="1 2">
    <name type="scientific">Agromyces ramosus</name>
    <dbReference type="NCBI Taxonomy" id="33879"/>
    <lineage>
        <taxon>Bacteria</taxon>
        <taxon>Bacillati</taxon>
        <taxon>Actinomycetota</taxon>
        <taxon>Actinomycetes</taxon>
        <taxon>Micrococcales</taxon>
        <taxon>Microbacteriaceae</taxon>
        <taxon>Agromyces</taxon>
    </lineage>
</organism>
<protein>
    <recommendedName>
        <fullName evidence="3">Beta-lactamase</fullName>
    </recommendedName>
</protein>
<gene>
    <name evidence="1" type="ORF">QFZ26_001008</name>
</gene>
<dbReference type="SUPFAM" id="SSF56601">
    <property type="entry name" value="beta-lactamase/transpeptidase-like"/>
    <property type="match status" value="1"/>
</dbReference>
<evidence type="ECO:0000313" key="2">
    <source>
        <dbReference type="Proteomes" id="UP001239083"/>
    </source>
</evidence>